<feature type="signal peptide" evidence="1">
    <location>
        <begin position="1"/>
        <end position="26"/>
    </location>
</feature>
<accession>A0A922IBW0</accession>
<gene>
    <name evidence="2" type="ORF">DERF_001950</name>
</gene>
<evidence type="ECO:0000313" key="2">
    <source>
        <dbReference type="EMBL" id="KAH9527968.1"/>
    </source>
</evidence>
<reference evidence="2" key="2">
    <citation type="journal article" date="2022" name="Res Sq">
        <title>Comparative Genomics Reveals Insights into the Divergent Evolution of Astigmatic Mites and Household Pest Adaptations.</title>
        <authorList>
            <person name="Xiong Q."/>
            <person name="Wan A.T.-Y."/>
            <person name="Liu X.-Y."/>
            <person name="Fung C.S.-H."/>
            <person name="Xiao X."/>
            <person name="Malainual N."/>
            <person name="Hou J."/>
            <person name="Wang L."/>
            <person name="Wang M."/>
            <person name="Yang K."/>
            <person name="Cui Y."/>
            <person name="Leung E."/>
            <person name="Nong W."/>
            <person name="Shin S.-K."/>
            <person name="Au S."/>
            <person name="Jeong K.Y."/>
            <person name="Chew F.T."/>
            <person name="Hui J."/>
            <person name="Leung T.F."/>
            <person name="Tungtrongchitr A."/>
            <person name="Zhong N."/>
            <person name="Liu Z."/>
            <person name="Tsui S."/>
        </authorList>
    </citation>
    <scope>NUCLEOTIDE SEQUENCE</scope>
    <source>
        <strain evidence="2">Derf</strain>
        <tissue evidence="2">Whole organism</tissue>
    </source>
</reference>
<protein>
    <submittedName>
        <fullName evidence="2">Uncharacterized protein</fullName>
    </submittedName>
</protein>
<feature type="chain" id="PRO_5036770110" evidence="1">
    <location>
        <begin position="27"/>
        <end position="105"/>
    </location>
</feature>
<dbReference type="Proteomes" id="UP000790347">
    <property type="component" value="Unassembled WGS sequence"/>
</dbReference>
<keyword evidence="3" id="KW-1185">Reference proteome</keyword>
<evidence type="ECO:0000256" key="1">
    <source>
        <dbReference type="SAM" id="SignalP"/>
    </source>
</evidence>
<organism evidence="2 3">
    <name type="scientific">Dermatophagoides farinae</name>
    <name type="common">American house dust mite</name>
    <dbReference type="NCBI Taxonomy" id="6954"/>
    <lineage>
        <taxon>Eukaryota</taxon>
        <taxon>Metazoa</taxon>
        <taxon>Ecdysozoa</taxon>
        <taxon>Arthropoda</taxon>
        <taxon>Chelicerata</taxon>
        <taxon>Arachnida</taxon>
        <taxon>Acari</taxon>
        <taxon>Acariformes</taxon>
        <taxon>Sarcoptiformes</taxon>
        <taxon>Astigmata</taxon>
        <taxon>Psoroptidia</taxon>
        <taxon>Analgoidea</taxon>
        <taxon>Pyroglyphidae</taxon>
        <taxon>Dermatophagoidinae</taxon>
        <taxon>Dermatophagoides</taxon>
    </lineage>
</organism>
<evidence type="ECO:0000313" key="3">
    <source>
        <dbReference type="Proteomes" id="UP000790347"/>
    </source>
</evidence>
<reference evidence="2" key="1">
    <citation type="submission" date="2013-05" db="EMBL/GenBank/DDBJ databases">
        <authorList>
            <person name="Yim A.K.Y."/>
            <person name="Chan T.F."/>
            <person name="Ji K.M."/>
            <person name="Liu X.Y."/>
            <person name="Zhou J.W."/>
            <person name="Li R.Q."/>
            <person name="Yang K.Y."/>
            <person name="Li J."/>
            <person name="Li M."/>
            <person name="Law P.T.W."/>
            <person name="Wu Y.L."/>
            <person name="Cai Z.L."/>
            <person name="Qin H."/>
            <person name="Bao Y."/>
            <person name="Leung R.K.K."/>
            <person name="Ng P.K.S."/>
            <person name="Zou J."/>
            <person name="Zhong X.J."/>
            <person name="Ran P.X."/>
            <person name="Zhong N.S."/>
            <person name="Liu Z.G."/>
            <person name="Tsui S.K.W."/>
        </authorList>
    </citation>
    <scope>NUCLEOTIDE SEQUENCE</scope>
    <source>
        <strain evidence="2">Derf</strain>
        <tissue evidence="2">Whole organism</tissue>
    </source>
</reference>
<comment type="caution">
    <text evidence="2">The sequence shown here is derived from an EMBL/GenBank/DDBJ whole genome shotgun (WGS) entry which is preliminary data.</text>
</comment>
<dbReference type="EMBL" id="ASGP02000001">
    <property type="protein sequence ID" value="KAH9527968.1"/>
    <property type="molecule type" value="Genomic_DNA"/>
</dbReference>
<keyword evidence="1" id="KW-0732">Signal</keyword>
<dbReference type="AlphaFoldDB" id="A0A922IBW0"/>
<proteinExistence type="predicted"/>
<name>A0A922IBW0_DERFA</name>
<sequence length="105" mass="11487">MNSNKFRFILATIFIISLMANSLVEARSGGDVIILGGFGHGHGHGHDFGHFGHILTLGSLFGAFGDGNVILGRRLNDLFIAIANDSYSKYETWEKNAIDFTDTKK</sequence>